<feature type="region of interest" description="Disordered" evidence="1">
    <location>
        <begin position="1"/>
        <end position="40"/>
    </location>
</feature>
<organism evidence="2 3">
    <name type="scientific">Thermoflexus hugenholtzii JAD2</name>
    <dbReference type="NCBI Taxonomy" id="877466"/>
    <lineage>
        <taxon>Bacteria</taxon>
        <taxon>Bacillati</taxon>
        <taxon>Chloroflexota</taxon>
        <taxon>Thermoflexia</taxon>
        <taxon>Thermoflexales</taxon>
        <taxon>Thermoflexaceae</taxon>
        <taxon>Thermoflexus</taxon>
    </lineage>
</organism>
<dbReference type="AlphaFoldDB" id="A0A212QUU4"/>
<feature type="compositionally biased region" description="Gly residues" evidence="1">
    <location>
        <begin position="29"/>
        <end position="40"/>
    </location>
</feature>
<proteinExistence type="predicted"/>
<sequence>AGRPTPPGLPPQPGAEPPQPRREALRVGPAGGGPAGHPGS</sequence>
<feature type="non-terminal residue" evidence="2">
    <location>
        <position position="40"/>
    </location>
</feature>
<reference evidence="3" key="1">
    <citation type="submission" date="2017-06" db="EMBL/GenBank/DDBJ databases">
        <authorList>
            <person name="Varghese N."/>
            <person name="Submissions S."/>
        </authorList>
    </citation>
    <scope>NUCLEOTIDE SEQUENCE [LARGE SCALE GENOMIC DNA]</scope>
    <source>
        <strain evidence="3">JAD2</strain>
    </source>
</reference>
<evidence type="ECO:0000313" key="3">
    <source>
        <dbReference type="Proteomes" id="UP000197025"/>
    </source>
</evidence>
<feature type="compositionally biased region" description="Pro residues" evidence="1">
    <location>
        <begin position="1"/>
        <end position="18"/>
    </location>
</feature>
<dbReference type="Proteomes" id="UP000197025">
    <property type="component" value="Unassembled WGS sequence"/>
</dbReference>
<evidence type="ECO:0000256" key="1">
    <source>
        <dbReference type="SAM" id="MobiDB-lite"/>
    </source>
</evidence>
<evidence type="ECO:0000313" key="2">
    <source>
        <dbReference type="EMBL" id="SNB63265.1"/>
    </source>
</evidence>
<dbReference type="EMBL" id="FYEK01000023">
    <property type="protein sequence ID" value="SNB63265.1"/>
    <property type="molecule type" value="Genomic_DNA"/>
</dbReference>
<gene>
    <name evidence="2" type="ORF">SAMN02746019_00028090</name>
</gene>
<protein>
    <submittedName>
        <fullName evidence="2">Uncharacterized protein</fullName>
    </submittedName>
</protein>
<dbReference type="InParanoid" id="A0A212QUU4"/>
<feature type="non-terminal residue" evidence="2">
    <location>
        <position position="1"/>
    </location>
</feature>
<keyword evidence="3" id="KW-1185">Reference proteome</keyword>
<accession>A0A212QUU4</accession>
<name>A0A212QUU4_9CHLR</name>